<sequence>MAEQILAYFNGRYLEEKKKHRGILNSEGQVVQVCSEEYLVTLSLEILRAKAFPLVKLVRPLDVDEQIRRLKFSSKEVLRLLRAPDLFPSAGSRARFAAILALDANLQFVQAVKELLVRDIARDVNSFYLACARPMYQHGSKGWENFLLNMAPGTPIGLNRTETIPKSSYQVIPIGGIRIIGDAHREEEALERWISETPLPVSTAPAATTKLLDFDNPDEQQPNPSLMLSQQSYSMTFQPNPYREDPTLRYDVSSHGPERLEDYVPTIGRLEAGIMGALPAPQNPPRNCDFGVPTQLIEDDESMAVGETGSKTNEATEDQSKGKICVSQFLGQERTHFPSRVRHGNQGSMSVVLPAGHDEVERDYTIKMSKFKDLSEADQFGRDVNSVYSDGPWMRQTWSSLASEDFMNALVDWDGIREDVKLVHDSISPTPEELETLHFDSKAERARFQKELDRILWMLE</sequence>
<keyword evidence="2" id="KW-1185">Reference proteome</keyword>
<proteinExistence type="predicted"/>
<evidence type="ECO:0000313" key="1">
    <source>
        <dbReference type="EMBL" id="OAG34383.1"/>
    </source>
</evidence>
<dbReference type="Proteomes" id="UP000077002">
    <property type="component" value="Unassembled WGS sequence"/>
</dbReference>
<name>A0A177EQV7_9EURO</name>
<organism evidence="1 2">
    <name type="scientific">Fonsecaea monophora</name>
    <dbReference type="NCBI Taxonomy" id="254056"/>
    <lineage>
        <taxon>Eukaryota</taxon>
        <taxon>Fungi</taxon>
        <taxon>Dikarya</taxon>
        <taxon>Ascomycota</taxon>
        <taxon>Pezizomycotina</taxon>
        <taxon>Eurotiomycetes</taxon>
        <taxon>Chaetothyriomycetidae</taxon>
        <taxon>Chaetothyriales</taxon>
        <taxon>Herpotrichiellaceae</taxon>
        <taxon>Fonsecaea</taxon>
    </lineage>
</organism>
<dbReference type="GeneID" id="34606563"/>
<accession>A0A177EQV7</accession>
<evidence type="ECO:0000313" key="2">
    <source>
        <dbReference type="Proteomes" id="UP000077002"/>
    </source>
</evidence>
<dbReference type="EMBL" id="LVKK01000161">
    <property type="protein sequence ID" value="OAG34383.1"/>
    <property type="molecule type" value="Genomic_DNA"/>
</dbReference>
<dbReference type="RefSeq" id="XP_022506335.1">
    <property type="nucleotide sequence ID" value="XM_022661361.1"/>
</dbReference>
<protein>
    <submittedName>
        <fullName evidence="1">Uncharacterized protein</fullName>
    </submittedName>
</protein>
<dbReference type="OrthoDB" id="4160485at2759"/>
<comment type="caution">
    <text evidence="1">The sequence shown here is derived from an EMBL/GenBank/DDBJ whole genome shotgun (WGS) entry which is preliminary data.</text>
</comment>
<reference evidence="1 2" key="1">
    <citation type="submission" date="2016-03" db="EMBL/GenBank/DDBJ databases">
        <title>Draft genome sequence of the Fonsecaea monophora CBS 269.37.</title>
        <authorList>
            <person name="Bombassaro A."/>
            <person name="Vinicius W.A."/>
            <person name="De Hoog S."/>
            <person name="Sun J."/>
            <person name="Souza E.M."/>
            <person name="Raittz R.T."/>
            <person name="Costa F."/>
            <person name="Leao A.C."/>
            <person name="Tadra-Sfeir M.Z."/>
            <person name="Baura V."/>
            <person name="Balsanelli E."/>
            <person name="Pedrosa F.O."/>
            <person name="Moreno L.F."/>
            <person name="Steffens M.B."/>
            <person name="Xi L."/>
            <person name="Bocca A.L."/>
            <person name="Felipe M.S."/>
            <person name="Teixeira M."/>
            <person name="Telles Filho F.Q."/>
            <person name="Azevedo C.M."/>
            <person name="Gomes R."/>
            <person name="Vicente V.A."/>
        </authorList>
    </citation>
    <scope>NUCLEOTIDE SEQUENCE [LARGE SCALE GENOMIC DNA]</scope>
    <source>
        <strain evidence="1 2">CBS 269.37</strain>
    </source>
</reference>
<dbReference type="AlphaFoldDB" id="A0A177EQV7"/>
<gene>
    <name evidence="1" type="ORF">AYO21_11469</name>
</gene>